<dbReference type="SMART" id="SM00354">
    <property type="entry name" value="HTH_LACI"/>
    <property type="match status" value="1"/>
</dbReference>
<dbReference type="PROSITE" id="PS50932">
    <property type="entry name" value="HTH_LACI_2"/>
    <property type="match status" value="1"/>
</dbReference>
<organism evidence="5 6">
    <name type="scientific">Xanthobacter flavus</name>
    <dbReference type="NCBI Taxonomy" id="281"/>
    <lineage>
        <taxon>Bacteria</taxon>
        <taxon>Pseudomonadati</taxon>
        <taxon>Pseudomonadota</taxon>
        <taxon>Alphaproteobacteria</taxon>
        <taxon>Hyphomicrobiales</taxon>
        <taxon>Xanthobacteraceae</taxon>
        <taxon>Xanthobacter</taxon>
    </lineage>
</organism>
<dbReference type="Proteomes" id="UP001245370">
    <property type="component" value="Unassembled WGS sequence"/>
</dbReference>
<dbReference type="PRINTS" id="PR00036">
    <property type="entry name" value="HTHLACI"/>
</dbReference>
<dbReference type="InterPro" id="IPR010982">
    <property type="entry name" value="Lambda_DNA-bd_dom_sf"/>
</dbReference>
<dbReference type="EMBL" id="JAVDPY010000006">
    <property type="protein sequence ID" value="MDR6335025.1"/>
    <property type="molecule type" value="Genomic_DNA"/>
</dbReference>
<proteinExistence type="predicted"/>
<evidence type="ECO:0000313" key="5">
    <source>
        <dbReference type="EMBL" id="MDR6335025.1"/>
    </source>
</evidence>
<evidence type="ECO:0000256" key="3">
    <source>
        <dbReference type="ARBA" id="ARBA00023163"/>
    </source>
</evidence>
<keyword evidence="2" id="KW-0238">DNA-binding</keyword>
<comment type="caution">
    <text evidence="5">The sequence shown here is derived from an EMBL/GenBank/DDBJ whole genome shotgun (WGS) entry which is preliminary data.</text>
</comment>
<evidence type="ECO:0000256" key="1">
    <source>
        <dbReference type="ARBA" id="ARBA00023015"/>
    </source>
</evidence>
<dbReference type="InterPro" id="IPR046335">
    <property type="entry name" value="LacI/GalR-like_sensor"/>
</dbReference>
<reference evidence="5 6" key="1">
    <citation type="submission" date="2023-07" db="EMBL/GenBank/DDBJ databases">
        <title>Genomic Encyclopedia of Type Strains, Phase IV (KMG-IV): sequencing the most valuable type-strain genomes for metagenomic binning, comparative biology and taxonomic classification.</title>
        <authorList>
            <person name="Goeker M."/>
        </authorList>
    </citation>
    <scope>NUCLEOTIDE SEQUENCE [LARGE SCALE GENOMIC DNA]</scope>
    <source>
        <strain evidence="5 6">DSM 338</strain>
    </source>
</reference>
<dbReference type="Gene3D" id="1.10.260.40">
    <property type="entry name" value="lambda repressor-like DNA-binding domains"/>
    <property type="match status" value="1"/>
</dbReference>
<dbReference type="GeneID" id="95764207"/>
<accession>A0ABU1KJM2</accession>
<dbReference type="Gene3D" id="3.40.50.2300">
    <property type="match status" value="2"/>
</dbReference>
<evidence type="ECO:0000256" key="2">
    <source>
        <dbReference type="ARBA" id="ARBA00023125"/>
    </source>
</evidence>
<dbReference type="RefSeq" id="WP_281808600.1">
    <property type="nucleotide sequence ID" value="NZ_BSDO01000005.1"/>
</dbReference>
<dbReference type="CDD" id="cd01392">
    <property type="entry name" value="HTH_LacI"/>
    <property type="match status" value="1"/>
</dbReference>
<evidence type="ECO:0000313" key="6">
    <source>
        <dbReference type="Proteomes" id="UP001245370"/>
    </source>
</evidence>
<evidence type="ECO:0000259" key="4">
    <source>
        <dbReference type="PROSITE" id="PS50932"/>
    </source>
</evidence>
<sequence>MMTSMNRKARATLQDVAQLAGVSTATVSRALSRPDLVQAETLARVSDAIARLNYVPGGAARALASGKTLTIGAVVPTLDHAIFARAIQAMQTELAGNGYQLLVAAHDYAPAQEAAAVRAMLARGVDALMVVGADHLEETWALLTTASVPVVLSWSFDARLPAIGFDNEKAGWLIADHLLDLGHRRFGMISGFTHANDRARSRVAGVRAALAARGLDLPSSCVVEAPFTLAGGRAGLAELMARATPPTAVVCGNDLLAAGALFEAQASGIAVPGALSVVGIDNLEIAAHLAPPLTTVHLPTTELGRTVARHLLARLRGEAQPQRVELPIELVIRRSATAPATSPALAREPS</sequence>
<dbReference type="PROSITE" id="PS00356">
    <property type="entry name" value="HTH_LACI_1"/>
    <property type="match status" value="1"/>
</dbReference>
<dbReference type="SUPFAM" id="SSF53822">
    <property type="entry name" value="Periplasmic binding protein-like I"/>
    <property type="match status" value="1"/>
</dbReference>
<keyword evidence="6" id="KW-1185">Reference proteome</keyword>
<dbReference type="Pfam" id="PF00356">
    <property type="entry name" value="LacI"/>
    <property type="match status" value="1"/>
</dbReference>
<dbReference type="PANTHER" id="PTHR30146">
    <property type="entry name" value="LACI-RELATED TRANSCRIPTIONAL REPRESSOR"/>
    <property type="match status" value="1"/>
</dbReference>
<feature type="domain" description="HTH lacI-type" evidence="4">
    <location>
        <begin position="11"/>
        <end position="65"/>
    </location>
</feature>
<keyword evidence="1" id="KW-0805">Transcription regulation</keyword>
<dbReference type="PANTHER" id="PTHR30146:SF138">
    <property type="entry name" value="TRANSCRIPTIONAL REGULATORY PROTEIN"/>
    <property type="match status" value="1"/>
</dbReference>
<keyword evidence="3" id="KW-0804">Transcription</keyword>
<dbReference type="CDD" id="cd06273">
    <property type="entry name" value="PBP1_LacI-like"/>
    <property type="match status" value="1"/>
</dbReference>
<protein>
    <submittedName>
        <fullName evidence="5">LacI family transcriptional regulator</fullName>
    </submittedName>
</protein>
<gene>
    <name evidence="5" type="ORF">GGQ86_003515</name>
</gene>
<dbReference type="InterPro" id="IPR000843">
    <property type="entry name" value="HTH_LacI"/>
</dbReference>
<name>A0ABU1KJM2_XANFL</name>
<dbReference type="InterPro" id="IPR028082">
    <property type="entry name" value="Peripla_BP_I"/>
</dbReference>
<dbReference type="Pfam" id="PF13377">
    <property type="entry name" value="Peripla_BP_3"/>
    <property type="match status" value="1"/>
</dbReference>
<dbReference type="SUPFAM" id="SSF47413">
    <property type="entry name" value="lambda repressor-like DNA-binding domains"/>
    <property type="match status" value="1"/>
</dbReference>